<protein>
    <recommendedName>
        <fullName evidence="3">Integrase zinc-binding domain-containing protein</fullName>
    </recommendedName>
</protein>
<sequence>MSTIRTPRPTRNVRKPYSLAESTVTASRHTTTKKNASVSTLHLAQFHIISRNYFDALPTDAALEDYSLTDQERSLLISWTDENSVDEAALHPRLVELLPELSLKTRCHGVDLLLHRGRPVAIREELASIIISTHAEKHANGASNYHIIDKRFACVPASLVLAWAMSCPSCTKENTRPTRGPTITPVLQPLSKHEGVDKSLPLHSSTNVGYQKPMSRPGQSKKILHFCGLPVMTLSPTFNDILRLGATLQRTSSTGQGPSVTAEDIEAAEILVQMSRLRNKMFVHRRDEYFILFTPTSFTKSI</sequence>
<dbReference type="EMBL" id="JAUEPT010000054">
    <property type="protein sequence ID" value="KAK0436595.1"/>
    <property type="molecule type" value="Genomic_DNA"/>
</dbReference>
<organism evidence="1 2">
    <name type="scientific">Armillaria borealis</name>
    <dbReference type="NCBI Taxonomy" id="47425"/>
    <lineage>
        <taxon>Eukaryota</taxon>
        <taxon>Fungi</taxon>
        <taxon>Dikarya</taxon>
        <taxon>Basidiomycota</taxon>
        <taxon>Agaricomycotina</taxon>
        <taxon>Agaricomycetes</taxon>
        <taxon>Agaricomycetidae</taxon>
        <taxon>Agaricales</taxon>
        <taxon>Marasmiineae</taxon>
        <taxon>Physalacriaceae</taxon>
        <taxon>Armillaria</taxon>
    </lineage>
</organism>
<evidence type="ECO:0000313" key="1">
    <source>
        <dbReference type="EMBL" id="KAK0436595.1"/>
    </source>
</evidence>
<evidence type="ECO:0008006" key="3">
    <source>
        <dbReference type="Google" id="ProtNLM"/>
    </source>
</evidence>
<reference evidence="1" key="1">
    <citation type="submission" date="2023-06" db="EMBL/GenBank/DDBJ databases">
        <authorList>
            <consortium name="Lawrence Berkeley National Laboratory"/>
            <person name="Ahrendt S."/>
            <person name="Sahu N."/>
            <person name="Indic B."/>
            <person name="Wong-Bajracharya J."/>
            <person name="Merenyi Z."/>
            <person name="Ke H.-M."/>
            <person name="Monk M."/>
            <person name="Kocsube S."/>
            <person name="Drula E."/>
            <person name="Lipzen A."/>
            <person name="Balint B."/>
            <person name="Henrissat B."/>
            <person name="Andreopoulos B."/>
            <person name="Martin F.M."/>
            <person name="Harder C.B."/>
            <person name="Rigling D."/>
            <person name="Ford K.L."/>
            <person name="Foster G.D."/>
            <person name="Pangilinan J."/>
            <person name="Papanicolaou A."/>
            <person name="Barry K."/>
            <person name="LaButti K."/>
            <person name="Viragh M."/>
            <person name="Koriabine M."/>
            <person name="Yan M."/>
            <person name="Riley R."/>
            <person name="Champramary S."/>
            <person name="Plett K.L."/>
            <person name="Tsai I.J."/>
            <person name="Slot J."/>
            <person name="Sipos G."/>
            <person name="Plett J."/>
            <person name="Nagy L.G."/>
            <person name="Grigoriev I.V."/>
        </authorList>
    </citation>
    <scope>NUCLEOTIDE SEQUENCE</scope>
    <source>
        <strain evidence="1">FPL87.14</strain>
    </source>
</reference>
<proteinExistence type="predicted"/>
<accession>A0AA39MKB6</accession>
<evidence type="ECO:0000313" key="2">
    <source>
        <dbReference type="Proteomes" id="UP001175226"/>
    </source>
</evidence>
<name>A0AA39MKB6_9AGAR</name>
<dbReference type="Proteomes" id="UP001175226">
    <property type="component" value="Unassembled WGS sequence"/>
</dbReference>
<comment type="caution">
    <text evidence="1">The sequence shown here is derived from an EMBL/GenBank/DDBJ whole genome shotgun (WGS) entry which is preliminary data.</text>
</comment>
<keyword evidence="2" id="KW-1185">Reference proteome</keyword>
<gene>
    <name evidence="1" type="ORF">EV421DRAFT_1831423</name>
</gene>
<dbReference type="AlphaFoldDB" id="A0AA39MKB6"/>